<dbReference type="GO" id="GO:0005886">
    <property type="term" value="C:plasma membrane"/>
    <property type="evidence" value="ECO:0007669"/>
    <property type="project" value="UniProtKB-SubCell"/>
</dbReference>
<reference evidence="3 4" key="1">
    <citation type="submission" date="2017-04" db="EMBL/GenBank/DDBJ databases">
        <authorList>
            <person name="Afonso C.L."/>
            <person name="Miller P.J."/>
            <person name="Scott M.A."/>
            <person name="Spackman E."/>
            <person name="Goraichik I."/>
            <person name="Dimitrov K.M."/>
            <person name="Suarez D.L."/>
            <person name="Swayne D.E."/>
        </authorList>
    </citation>
    <scope>NUCLEOTIDE SEQUENCE [LARGE SCALE GENOMIC DNA]</scope>
    <source>
        <strain evidence="3 4">VK13</strain>
    </source>
</reference>
<dbReference type="PANTHER" id="PTHR30203">
    <property type="entry name" value="OUTER MEMBRANE CATION EFFLUX PROTEIN"/>
    <property type="match status" value="1"/>
</dbReference>
<dbReference type="Proteomes" id="UP000192708">
    <property type="component" value="Unassembled WGS sequence"/>
</dbReference>
<accession>A0A1W2A3Q1</accession>
<dbReference type="Pfam" id="PF02321">
    <property type="entry name" value="OEP"/>
    <property type="match status" value="2"/>
</dbReference>
<keyword evidence="4" id="KW-1185">Reference proteome</keyword>
<name>A0A1W2A3Q1_9BURK</name>
<keyword evidence="2" id="KW-0812">Transmembrane</keyword>
<dbReference type="Gene3D" id="2.20.200.10">
    <property type="entry name" value="Outer membrane efflux proteins (OEP)"/>
    <property type="match status" value="1"/>
</dbReference>
<comment type="similarity">
    <text evidence="1 2">Belongs to the outer membrane factor (OMF) (TC 1.B.17) family.</text>
</comment>
<dbReference type="InterPro" id="IPR003423">
    <property type="entry name" value="OMP_efflux"/>
</dbReference>
<dbReference type="OrthoDB" id="9770517at2"/>
<gene>
    <name evidence="3" type="ORF">SAMN06296008_10775</name>
</gene>
<evidence type="ECO:0000256" key="2">
    <source>
        <dbReference type="RuleBase" id="RU362097"/>
    </source>
</evidence>
<protein>
    <submittedName>
        <fullName evidence="3">Efflux transporter, outer membrane factor (OMF) lipoprotein, NodT family</fullName>
    </submittedName>
</protein>
<dbReference type="STRING" id="1938817.SAMN06296008_10775"/>
<organism evidence="3 4">
    <name type="scientific">Polynucleobacter kasalickyi</name>
    <dbReference type="NCBI Taxonomy" id="1938817"/>
    <lineage>
        <taxon>Bacteria</taxon>
        <taxon>Pseudomonadati</taxon>
        <taxon>Pseudomonadota</taxon>
        <taxon>Betaproteobacteria</taxon>
        <taxon>Burkholderiales</taxon>
        <taxon>Burkholderiaceae</taxon>
        <taxon>Polynucleobacter</taxon>
    </lineage>
</organism>
<keyword evidence="2" id="KW-0472">Membrane</keyword>
<sequence>MRKTTLPLRTITTIGLLLGISWTYTACSLGPDFVKPKLDVPKSFTRQNTGTNSSNQELAQKIRNDWWTEYGSVELNGLVELALKNNFDIEAASANLKVAQANVRAQQGYFFPTVGLGYNALRQNTGTAIQPAVYGPDQNNSIYTLKTSGISVGFVPDIWGGNRRQVEALKALGNASSYQLEALRITVANNVLAAAIQEASLREQLVAVKQLAASAKAQLDHARRLRDSGYASSVDLALQESLYAQAIAQTPVIEKSREQTLNLLNVLCGQMPSEKLLLPNLEQIKLPAKLPSSLPADLLSQRPDIQIAEEYVRSANAQIGVALANMLPQFNVLASAGNATAVVADIADQVSKIWSISGGVSQSLFAGGTLFSRKQAADAATDAAVAQYKSAILFAYQNVADTLYALQSDKSYLNAAIQNENASKVIFDQASKQFKVGYISEPAKLQTEQTYLQAKINRLQASATYLGDTTSLYQALGGGWSLEKSKIY</sequence>
<dbReference type="InterPro" id="IPR010131">
    <property type="entry name" value="MdtP/NodT-like"/>
</dbReference>
<proteinExistence type="inferred from homology"/>
<dbReference type="AlphaFoldDB" id="A0A1W2A3Q1"/>
<dbReference type="NCBIfam" id="TIGR01845">
    <property type="entry name" value="outer_NodT"/>
    <property type="match status" value="1"/>
</dbReference>
<comment type="subcellular location">
    <subcellularLocation>
        <location evidence="2">Cell membrane</location>
        <topology evidence="2">Lipid-anchor</topology>
    </subcellularLocation>
</comment>
<evidence type="ECO:0000256" key="1">
    <source>
        <dbReference type="ARBA" id="ARBA00007613"/>
    </source>
</evidence>
<dbReference type="SUPFAM" id="SSF56954">
    <property type="entry name" value="Outer membrane efflux proteins (OEP)"/>
    <property type="match status" value="1"/>
</dbReference>
<dbReference type="EMBL" id="FWXJ01000007">
    <property type="protein sequence ID" value="SMC55203.1"/>
    <property type="molecule type" value="Genomic_DNA"/>
</dbReference>
<keyword evidence="2" id="KW-0564">Palmitate</keyword>
<keyword evidence="2 3" id="KW-0449">Lipoprotein</keyword>
<dbReference type="RefSeq" id="WP_084283593.1">
    <property type="nucleotide sequence ID" value="NZ_FWXJ01000007.1"/>
</dbReference>
<dbReference type="GO" id="GO:0015562">
    <property type="term" value="F:efflux transmembrane transporter activity"/>
    <property type="evidence" value="ECO:0007669"/>
    <property type="project" value="InterPro"/>
</dbReference>
<keyword evidence="2" id="KW-1134">Transmembrane beta strand</keyword>
<dbReference type="Gene3D" id="1.20.1600.10">
    <property type="entry name" value="Outer membrane efflux proteins (OEP)"/>
    <property type="match status" value="1"/>
</dbReference>
<evidence type="ECO:0000313" key="3">
    <source>
        <dbReference type="EMBL" id="SMC55203.1"/>
    </source>
</evidence>
<evidence type="ECO:0000313" key="4">
    <source>
        <dbReference type="Proteomes" id="UP000192708"/>
    </source>
</evidence>
<dbReference type="PANTHER" id="PTHR30203:SF33">
    <property type="entry name" value="BLR4455 PROTEIN"/>
    <property type="match status" value="1"/>
</dbReference>